<evidence type="ECO:0000256" key="3">
    <source>
        <dbReference type="ARBA" id="ARBA00022729"/>
    </source>
</evidence>
<name>A0AB34QUH7_BACPU</name>
<proteinExistence type="inferred from homology"/>
<keyword evidence="3" id="KW-0732">Signal</keyword>
<gene>
    <name evidence="6" type="ORF">B4127_3653</name>
</gene>
<comment type="subcellular location">
    <subcellularLocation>
        <location evidence="1">Cell envelope</location>
    </subcellularLocation>
</comment>
<dbReference type="CDD" id="cd06314">
    <property type="entry name" value="PBP1_tmGBP"/>
    <property type="match status" value="1"/>
</dbReference>
<protein>
    <recommendedName>
        <fullName evidence="5">Periplasmic binding protein domain-containing protein</fullName>
    </recommendedName>
</protein>
<dbReference type="PANTHER" id="PTHR46847">
    <property type="entry name" value="D-ALLOSE-BINDING PERIPLASMIC PROTEIN-RELATED"/>
    <property type="match status" value="1"/>
</dbReference>
<dbReference type="Proteomes" id="UP000031978">
    <property type="component" value="Unassembled WGS sequence"/>
</dbReference>
<reference evidence="6 7" key="1">
    <citation type="submission" date="2014-12" db="EMBL/GenBank/DDBJ databases">
        <title>Draft Genome Sequences of Five Spore-Forming Food Isolates of Bacillus pumilus.</title>
        <authorList>
            <person name="de Jong A."/>
            <person name="van Heel A.J."/>
            <person name="Montalban-Lopez M."/>
            <person name="Krawczyk A.O."/>
            <person name="Berendsen E.M."/>
            <person name="Wells-Bennik M."/>
            <person name="Kuipers O.P."/>
        </authorList>
    </citation>
    <scope>NUCLEOTIDE SEQUENCE [LARGE SCALE GENOMIC DNA]</scope>
    <source>
        <strain evidence="6 7">B4127</strain>
    </source>
</reference>
<dbReference type="GO" id="GO:0030313">
    <property type="term" value="C:cell envelope"/>
    <property type="evidence" value="ECO:0007669"/>
    <property type="project" value="UniProtKB-SubCell"/>
</dbReference>
<dbReference type="SUPFAM" id="SSF53822">
    <property type="entry name" value="Periplasmic binding protein-like I"/>
    <property type="match status" value="1"/>
</dbReference>
<evidence type="ECO:0000256" key="1">
    <source>
        <dbReference type="ARBA" id="ARBA00004196"/>
    </source>
</evidence>
<dbReference type="InterPro" id="IPR028082">
    <property type="entry name" value="Peripla_BP_I"/>
</dbReference>
<evidence type="ECO:0000259" key="5">
    <source>
        <dbReference type="Pfam" id="PF13407"/>
    </source>
</evidence>
<evidence type="ECO:0000313" key="6">
    <source>
        <dbReference type="EMBL" id="KIL19789.1"/>
    </source>
</evidence>
<evidence type="ECO:0000313" key="7">
    <source>
        <dbReference type="Proteomes" id="UP000031978"/>
    </source>
</evidence>
<comment type="similarity">
    <text evidence="2">Belongs to the bacterial solute-binding protein 2 family.</text>
</comment>
<feature type="region of interest" description="Disordered" evidence="4">
    <location>
        <begin position="310"/>
        <end position="334"/>
    </location>
</feature>
<comment type="caution">
    <text evidence="6">The sequence shown here is derived from an EMBL/GenBank/DDBJ whole genome shotgun (WGS) entry which is preliminary data.</text>
</comment>
<dbReference type="GO" id="GO:0030246">
    <property type="term" value="F:carbohydrate binding"/>
    <property type="evidence" value="ECO:0007669"/>
    <property type="project" value="UniProtKB-ARBA"/>
</dbReference>
<organism evidence="6 7">
    <name type="scientific">Bacillus pumilus</name>
    <name type="common">Bacillus mesentericus</name>
    <dbReference type="NCBI Taxonomy" id="1408"/>
    <lineage>
        <taxon>Bacteria</taxon>
        <taxon>Bacillati</taxon>
        <taxon>Bacillota</taxon>
        <taxon>Bacilli</taxon>
        <taxon>Bacillales</taxon>
        <taxon>Bacillaceae</taxon>
        <taxon>Bacillus</taxon>
    </lineage>
</organism>
<feature type="domain" description="Periplasmic binding protein" evidence="5">
    <location>
        <begin position="49"/>
        <end position="304"/>
    </location>
</feature>
<sequence length="334" mass="36662">MVKVSKWIGVSAFLTFCVVSVIFLTSLGQDLFKIESASEKASTTYQYHFVLVPEELDNEYWQLVQKGAADAAAAHRVYLEYLGPKQADIDDHLKTIDMAIAGHVDGIMTQGLDAKKYKPLFQKARDKGIDVVTVDTDAEGSKRQVYVGTDNYYSGFIAGQALIADTKGEQYVGIVTGRLDAVHQKQRVKGFRDAVAVEKRIHIAGIEESAITKSGASGAAYKLLNDHAKLTAFYGTSALDGAGIIQATAQYQSSTDVYVLAFDTLPDTIQALDDGEIDAVVVQHPYEMGYQAVESLVRLQKGEKEEPLQYTGTSVIRREDLPLQQTDRRQGVQP</sequence>
<evidence type="ECO:0000256" key="4">
    <source>
        <dbReference type="SAM" id="MobiDB-lite"/>
    </source>
</evidence>
<accession>A0AB34QUH7</accession>
<evidence type="ECO:0000256" key="2">
    <source>
        <dbReference type="ARBA" id="ARBA00007639"/>
    </source>
</evidence>
<dbReference type="AlphaFoldDB" id="A0AB34QUH7"/>
<dbReference type="Gene3D" id="3.40.50.2300">
    <property type="match status" value="2"/>
</dbReference>
<dbReference type="Pfam" id="PF13407">
    <property type="entry name" value="Peripla_BP_4"/>
    <property type="match status" value="1"/>
</dbReference>
<dbReference type="InterPro" id="IPR025997">
    <property type="entry name" value="SBP_2_dom"/>
</dbReference>
<dbReference type="PANTHER" id="PTHR46847:SF1">
    <property type="entry name" value="D-ALLOSE-BINDING PERIPLASMIC PROTEIN-RELATED"/>
    <property type="match status" value="1"/>
</dbReference>
<dbReference type="EMBL" id="JXCL01000014">
    <property type="protein sequence ID" value="KIL19789.1"/>
    <property type="molecule type" value="Genomic_DNA"/>
</dbReference>
<feature type="compositionally biased region" description="Basic and acidic residues" evidence="4">
    <location>
        <begin position="316"/>
        <end position="334"/>
    </location>
</feature>